<evidence type="ECO:0000259" key="5">
    <source>
        <dbReference type="PROSITE" id="PS50893"/>
    </source>
</evidence>
<dbReference type="InterPro" id="IPR013611">
    <property type="entry name" value="Transp-assoc_OB_typ2"/>
</dbReference>
<dbReference type="SUPFAM" id="SSF50331">
    <property type="entry name" value="MOP-like"/>
    <property type="match status" value="1"/>
</dbReference>
<protein>
    <recommendedName>
        <fullName evidence="4">ABC-type quaternary amine transporter</fullName>
        <ecNumber evidence="4">7.6.2.9</ecNumber>
    </recommendedName>
</protein>
<dbReference type="GO" id="GO:0005524">
    <property type="term" value="F:ATP binding"/>
    <property type="evidence" value="ECO:0007669"/>
    <property type="project" value="UniProtKB-KW"/>
</dbReference>
<dbReference type="SMART" id="SM00382">
    <property type="entry name" value="AAA"/>
    <property type="match status" value="1"/>
</dbReference>
<dbReference type="InterPro" id="IPR003593">
    <property type="entry name" value="AAA+_ATPase"/>
</dbReference>
<dbReference type="PANTHER" id="PTHR42781:SF4">
    <property type="entry name" value="SPERMIDINE_PUTRESCINE IMPORT ATP-BINDING PROTEIN POTA"/>
    <property type="match status" value="1"/>
</dbReference>
<keyword evidence="7" id="KW-1185">Reference proteome</keyword>
<evidence type="ECO:0000256" key="2">
    <source>
        <dbReference type="ARBA" id="ARBA00022741"/>
    </source>
</evidence>
<dbReference type="GO" id="GO:0015418">
    <property type="term" value="F:ABC-type quaternary ammonium compound transporting activity"/>
    <property type="evidence" value="ECO:0007669"/>
    <property type="project" value="UniProtKB-EC"/>
</dbReference>
<accession>A0A2T4UGB8</accession>
<keyword evidence="2" id="KW-0547">Nucleotide-binding</keyword>
<feature type="domain" description="ABC transporter" evidence="5">
    <location>
        <begin position="28"/>
        <end position="257"/>
    </location>
</feature>
<dbReference type="AlphaFoldDB" id="A0A2T4UGB8"/>
<evidence type="ECO:0000256" key="3">
    <source>
        <dbReference type="ARBA" id="ARBA00022840"/>
    </source>
</evidence>
<dbReference type="Pfam" id="PF08402">
    <property type="entry name" value="TOBE_2"/>
    <property type="match status" value="1"/>
</dbReference>
<proteinExistence type="predicted"/>
<evidence type="ECO:0000256" key="1">
    <source>
        <dbReference type="ARBA" id="ARBA00022448"/>
    </source>
</evidence>
<gene>
    <name evidence="6" type="ORF">C7Y72_00695</name>
</gene>
<evidence type="ECO:0000313" key="6">
    <source>
        <dbReference type="EMBL" id="PTL58268.1"/>
    </source>
</evidence>
<dbReference type="SUPFAM" id="SSF52540">
    <property type="entry name" value="P-loop containing nucleoside triphosphate hydrolases"/>
    <property type="match status" value="1"/>
</dbReference>
<name>A0A2T4UGB8_9ACTN</name>
<dbReference type="PROSITE" id="PS50893">
    <property type="entry name" value="ABC_TRANSPORTER_2"/>
    <property type="match status" value="1"/>
</dbReference>
<dbReference type="InterPro" id="IPR027417">
    <property type="entry name" value="P-loop_NTPase"/>
</dbReference>
<keyword evidence="3 6" id="KW-0067">ATP-binding</keyword>
<dbReference type="InterPro" id="IPR050093">
    <property type="entry name" value="ABC_SmlMolc_Importer"/>
</dbReference>
<dbReference type="EMBL" id="PYYB01000001">
    <property type="protein sequence ID" value="PTL58268.1"/>
    <property type="molecule type" value="Genomic_DNA"/>
</dbReference>
<organism evidence="6 7">
    <name type="scientific">Paraconexibacter algicola</name>
    <dbReference type="NCBI Taxonomy" id="2133960"/>
    <lineage>
        <taxon>Bacteria</taxon>
        <taxon>Bacillati</taxon>
        <taxon>Actinomycetota</taxon>
        <taxon>Thermoleophilia</taxon>
        <taxon>Solirubrobacterales</taxon>
        <taxon>Paraconexibacteraceae</taxon>
        <taxon>Paraconexibacter</taxon>
    </lineage>
</organism>
<dbReference type="OrthoDB" id="9802264at2"/>
<evidence type="ECO:0000313" key="7">
    <source>
        <dbReference type="Proteomes" id="UP000240739"/>
    </source>
</evidence>
<dbReference type="Gene3D" id="3.40.50.300">
    <property type="entry name" value="P-loop containing nucleotide triphosphate hydrolases"/>
    <property type="match status" value="1"/>
</dbReference>
<dbReference type="PROSITE" id="PS00211">
    <property type="entry name" value="ABC_TRANSPORTER_1"/>
    <property type="match status" value="1"/>
</dbReference>
<dbReference type="GO" id="GO:0016887">
    <property type="term" value="F:ATP hydrolysis activity"/>
    <property type="evidence" value="ECO:0007669"/>
    <property type="project" value="InterPro"/>
</dbReference>
<dbReference type="InterPro" id="IPR003439">
    <property type="entry name" value="ABC_transporter-like_ATP-bd"/>
</dbReference>
<dbReference type="PANTHER" id="PTHR42781">
    <property type="entry name" value="SPERMIDINE/PUTRESCINE IMPORT ATP-BINDING PROTEIN POTA"/>
    <property type="match status" value="1"/>
</dbReference>
<dbReference type="GO" id="GO:0043190">
    <property type="term" value="C:ATP-binding cassette (ABC) transporter complex"/>
    <property type="evidence" value="ECO:0007669"/>
    <property type="project" value="InterPro"/>
</dbReference>
<dbReference type="Proteomes" id="UP000240739">
    <property type="component" value="Unassembled WGS sequence"/>
</dbReference>
<dbReference type="InterPro" id="IPR008995">
    <property type="entry name" value="Mo/tungstate-bd_C_term_dom"/>
</dbReference>
<dbReference type="EC" id="7.6.2.9" evidence="4"/>
<evidence type="ECO:0000256" key="4">
    <source>
        <dbReference type="ARBA" id="ARBA00066388"/>
    </source>
</evidence>
<reference evidence="6 7" key="1">
    <citation type="submission" date="2018-03" db="EMBL/GenBank/DDBJ databases">
        <title>Aquarubrobacter algicola gen. nov., sp. nov., a novel actinobacterium isolated from shallow eutrophic lake during the end of cyanobacterial harmful algal blooms.</title>
        <authorList>
            <person name="Chun S.J."/>
        </authorList>
    </citation>
    <scope>NUCLEOTIDE SEQUENCE [LARGE SCALE GENOMIC DNA]</scope>
    <source>
        <strain evidence="6 7">Seoho-28</strain>
    </source>
</reference>
<comment type="caution">
    <text evidence="6">The sequence shown here is derived from an EMBL/GenBank/DDBJ whole genome shotgun (WGS) entry which is preliminary data.</text>
</comment>
<dbReference type="Pfam" id="PF00005">
    <property type="entry name" value="ABC_tran"/>
    <property type="match status" value="1"/>
</dbReference>
<dbReference type="FunFam" id="3.40.50.300:FF:000425">
    <property type="entry name" value="Probable ABC transporter, ATP-binding subunit"/>
    <property type="match status" value="1"/>
</dbReference>
<dbReference type="InterPro" id="IPR017871">
    <property type="entry name" value="ABC_transporter-like_CS"/>
</dbReference>
<keyword evidence="1" id="KW-0813">Transport</keyword>
<sequence>MRSAVRLRRPAPSVSDAAPLDAPPCHAIACLGVTKRFDAHQAVDGVDLDVGSGEIVALLGPSGCGKTTMLRMIAGFEQPDAGTIAISGRTVAGPTQAVSPEARRVGMVFQDYALFPHLDVAANVGYPLGRRPDPARVRELLELVGLDGLGARRPHELSGGQQQRVALARALANHPSVVLLDEPFSNLDAALRTEVRGEVRRLLRDAGVSALLVTHDQDEALSVADRVAVMRDGRIEQVGTPEEVYAAPAGHWVASFLGEVDVLPGVADAGRVTTVVAVLPASPRLHGDVDVLVRPESVRIEATGAPAGACDALVVEREYFGHDQLVLLELDGGTRLRSRRPGFPAWHPGDRVKAWVDGPVTVLPRA</sequence>